<dbReference type="Gene3D" id="2.40.170.20">
    <property type="entry name" value="TonB-dependent receptor, beta-barrel domain"/>
    <property type="match status" value="1"/>
</dbReference>
<dbReference type="InterPro" id="IPR036942">
    <property type="entry name" value="Beta-barrel_TonB_sf"/>
</dbReference>
<accession>A0AAW7X3K0</accession>
<dbReference type="PANTHER" id="PTHR32552">
    <property type="entry name" value="FERRICHROME IRON RECEPTOR-RELATED"/>
    <property type="match status" value="1"/>
</dbReference>
<comment type="similarity">
    <text evidence="11 13">Belongs to the TonB-dependent receptor family.</text>
</comment>
<dbReference type="RefSeq" id="WP_303490880.1">
    <property type="nucleotide sequence ID" value="NZ_JAUOPB010000002.1"/>
</dbReference>
<keyword evidence="2 11" id="KW-0813">Transport</keyword>
<evidence type="ECO:0000256" key="5">
    <source>
        <dbReference type="ARBA" id="ARBA00022692"/>
    </source>
</evidence>
<dbReference type="Pfam" id="PF00593">
    <property type="entry name" value="TonB_dep_Rec_b-barrel"/>
    <property type="match status" value="1"/>
</dbReference>
<evidence type="ECO:0000259" key="15">
    <source>
        <dbReference type="Pfam" id="PF00593"/>
    </source>
</evidence>
<evidence type="ECO:0000259" key="16">
    <source>
        <dbReference type="Pfam" id="PF07715"/>
    </source>
</evidence>
<proteinExistence type="inferred from homology"/>
<dbReference type="GO" id="GO:0006826">
    <property type="term" value="P:iron ion transport"/>
    <property type="evidence" value="ECO:0007669"/>
    <property type="project" value="UniProtKB-KW"/>
</dbReference>
<protein>
    <submittedName>
        <fullName evidence="17">TonB-dependent receptor</fullName>
    </submittedName>
</protein>
<keyword evidence="4" id="KW-0410">Iron transport</keyword>
<keyword evidence="3 11" id="KW-1134">Transmembrane beta strand</keyword>
<dbReference type="SUPFAM" id="SSF56935">
    <property type="entry name" value="Porins"/>
    <property type="match status" value="1"/>
</dbReference>
<organism evidence="17 18">
    <name type="scientific">Saccharophagus degradans</name>
    <dbReference type="NCBI Taxonomy" id="86304"/>
    <lineage>
        <taxon>Bacteria</taxon>
        <taxon>Pseudomonadati</taxon>
        <taxon>Pseudomonadota</taxon>
        <taxon>Gammaproteobacteria</taxon>
        <taxon>Cellvibrionales</taxon>
        <taxon>Cellvibrionaceae</taxon>
        <taxon>Saccharophagus</taxon>
    </lineage>
</organism>
<dbReference type="Pfam" id="PF07715">
    <property type="entry name" value="Plug"/>
    <property type="match status" value="1"/>
</dbReference>
<evidence type="ECO:0000256" key="14">
    <source>
        <dbReference type="SAM" id="SignalP"/>
    </source>
</evidence>
<keyword evidence="10 11" id="KW-0998">Cell outer membrane</keyword>
<feature type="short sequence motif" description="TonB box" evidence="12">
    <location>
        <begin position="30"/>
        <end position="36"/>
    </location>
</feature>
<dbReference type="Proteomes" id="UP001169760">
    <property type="component" value="Unassembled WGS sequence"/>
</dbReference>
<dbReference type="InterPro" id="IPR000531">
    <property type="entry name" value="Beta-barrel_TonB"/>
</dbReference>
<feature type="domain" description="TonB-dependent receptor plug" evidence="16">
    <location>
        <begin position="42"/>
        <end position="149"/>
    </location>
</feature>
<dbReference type="AlphaFoldDB" id="A0AAW7X3K0"/>
<keyword evidence="7" id="KW-0406">Ion transport</keyword>
<dbReference type="InterPro" id="IPR010916">
    <property type="entry name" value="TonB_box_CS"/>
</dbReference>
<evidence type="ECO:0000256" key="7">
    <source>
        <dbReference type="ARBA" id="ARBA00023065"/>
    </source>
</evidence>
<keyword evidence="14" id="KW-0732">Signal</keyword>
<feature type="domain" description="TonB-dependent receptor-like beta-barrel" evidence="15">
    <location>
        <begin position="348"/>
        <end position="712"/>
    </location>
</feature>
<dbReference type="InterPro" id="IPR012910">
    <property type="entry name" value="Plug_dom"/>
</dbReference>
<dbReference type="PROSITE" id="PS52016">
    <property type="entry name" value="TONB_DEPENDENT_REC_3"/>
    <property type="match status" value="1"/>
</dbReference>
<keyword evidence="6" id="KW-0408">Iron</keyword>
<evidence type="ECO:0000256" key="1">
    <source>
        <dbReference type="ARBA" id="ARBA00004571"/>
    </source>
</evidence>
<dbReference type="GO" id="GO:0009279">
    <property type="term" value="C:cell outer membrane"/>
    <property type="evidence" value="ECO:0007669"/>
    <property type="project" value="UniProtKB-SubCell"/>
</dbReference>
<evidence type="ECO:0000256" key="2">
    <source>
        <dbReference type="ARBA" id="ARBA00022448"/>
    </source>
</evidence>
<dbReference type="InterPro" id="IPR039426">
    <property type="entry name" value="TonB-dep_rcpt-like"/>
</dbReference>
<keyword evidence="8 12" id="KW-0798">TonB box</keyword>
<name>A0AAW7X3K0_9GAMM</name>
<keyword evidence="17" id="KW-0675">Receptor</keyword>
<dbReference type="PANTHER" id="PTHR32552:SF81">
    <property type="entry name" value="TONB-DEPENDENT OUTER MEMBRANE RECEPTOR"/>
    <property type="match status" value="1"/>
</dbReference>
<evidence type="ECO:0000313" key="18">
    <source>
        <dbReference type="Proteomes" id="UP001169760"/>
    </source>
</evidence>
<evidence type="ECO:0000256" key="10">
    <source>
        <dbReference type="ARBA" id="ARBA00023237"/>
    </source>
</evidence>
<keyword evidence="5 11" id="KW-0812">Transmembrane</keyword>
<evidence type="ECO:0000256" key="12">
    <source>
        <dbReference type="PROSITE-ProRule" id="PRU10143"/>
    </source>
</evidence>
<evidence type="ECO:0000256" key="4">
    <source>
        <dbReference type="ARBA" id="ARBA00022496"/>
    </source>
</evidence>
<evidence type="ECO:0000256" key="11">
    <source>
        <dbReference type="PROSITE-ProRule" id="PRU01360"/>
    </source>
</evidence>
<sequence>MSPKYSPPLLTAAIAIALQAQAEQVPQLETVTVTAQYRAQNAQDVSISTSVLTSDNIRQQDIHDSHNIALQVPSVSYAEFAPGQALIAIRGIISADDGPGMDNSIAVFLDGIYIGRQAAVNFDLYDIERIEVLKGPQGTLFGRNAIGGAINIITKTPSAELSQRASATKGTYNTTRLNGYLNGAVADNIFGNLSVNLRNHDGYTQNVLLGVDNQDEDTLSARTRWLLQLDGTDIIFNADYTSDNRGDMGRTPIINNGTYDYVALHATLGGGENKTTSPVDGFSERTAKGASIETNTQMSGGKFTTITGIRQTSSEWAMASIGAPFNGGYDLDAGVFGIDVNDSIDESIDQQTFELRYTATGTSTFNYVIGAFALRENTSRVEQFKLDRNAISTGQVTLGNEITDQNNTTRSYAIYGHANWQLNDAWNIVFGTRLTRDNKSITTLSLNCGQQENPLVANYNLCDSGGGSLGVLQRTFAIDSNHSWQDISPKLALEHHTNNTMTYASISKGFKSGGFGGAPGEEQTATTPIKPENVWNYELGIKSDWLNNRARLNASVFYMDYTNLQVVHFGPSVANPEFGSFTTTNIDSSTISGIEIETSLLVNAFFDVHGAFTLMDSEVNNFKLETFAGELDLSGSELRQAPKNSYSLTLNTHLPILYGELHGQLSYHHKDEQISDYINQNTRIEALDLINAQLSWHSPTEQWQCSLWVKNLSDKRYISHAYSIGPGVIGIWGEPRTAGVTVTWLPR</sequence>
<feature type="chain" id="PRO_5043689870" evidence="14">
    <location>
        <begin position="23"/>
        <end position="747"/>
    </location>
</feature>
<dbReference type="EMBL" id="JAUOPB010000002">
    <property type="protein sequence ID" value="MDO6421432.1"/>
    <property type="molecule type" value="Genomic_DNA"/>
</dbReference>
<keyword evidence="9 11" id="KW-0472">Membrane</keyword>
<evidence type="ECO:0000256" key="6">
    <source>
        <dbReference type="ARBA" id="ARBA00023004"/>
    </source>
</evidence>
<comment type="caution">
    <text evidence="17">The sequence shown here is derived from an EMBL/GenBank/DDBJ whole genome shotgun (WGS) entry which is preliminary data.</text>
</comment>
<comment type="subcellular location">
    <subcellularLocation>
        <location evidence="1 11">Cell outer membrane</location>
        <topology evidence="1 11">Multi-pass membrane protein</topology>
    </subcellularLocation>
</comment>
<reference evidence="17" key="1">
    <citation type="submission" date="2023-07" db="EMBL/GenBank/DDBJ databases">
        <title>Genome content predicts the carbon catabolic preferences of heterotrophic bacteria.</title>
        <authorList>
            <person name="Gralka M."/>
        </authorList>
    </citation>
    <scope>NUCLEOTIDE SEQUENCE</scope>
    <source>
        <strain evidence="17">I3M17_2</strain>
    </source>
</reference>
<evidence type="ECO:0000256" key="9">
    <source>
        <dbReference type="ARBA" id="ARBA00023136"/>
    </source>
</evidence>
<evidence type="ECO:0000256" key="13">
    <source>
        <dbReference type="RuleBase" id="RU003357"/>
    </source>
</evidence>
<evidence type="ECO:0000256" key="8">
    <source>
        <dbReference type="ARBA" id="ARBA00023077"/>
    </source>
</evidence>
<evidence type="ECO:0000313" key="17">
    <source>
        <dbReference type="EMBL" id="MDO6421432.1"/>
    </source>
</evidence>
<evidence type="ECO:0000256" key="3">
    <source>
        <dbReference type="ARBA" id="ARBA00022452"/>
    </source>
</evidence>
<dbReference type="PROSITE" id="PS00430">
    <property type="entry name" value="TONB_DEPENDENT_REC_1"/>
    <property type="match status" value="1"/>
</dbReference>
<feature type="signal peptide" evidence="14">
    <location>
        <begin position="1"/>
        <end position="22"/>
    </location>
</feature>
<gene>
    <name evidence="17" type="ORF">Q4521_03005</name>
</gene>